<proteinExistence type="predicted"/>
<reference evidence="3" key="1">
    <citation type="submission" date="2017-09" db="EMBL/GenBank/DDBJ databases">
        <title>Depth-based differentiation of microbial function through sediment-hosted aquifers and enrichment of novel symbionts in the deep terrestrial subsurface.</title>
        <authorList>
            <person name="Probst A.J."/>
            <person name="Ladd B."/>
            <person name="Jarett J.K."/>
            <person name="Geller-Mcgrath D.E."/>
            <person name="Sieber C.M.K."/>
            <person name="Emerson J.B."/>
            <person name="Anantharaman K."/>
            <person name="Thomas B.C."/>
            <person name="Malmstrom R."/>
            <person name="Stieglmeier M."/>
            <person name="Klingl A."/>
            <person name="Woyke T."/>
            <person name="Ryan C.M."/>
            <person name="Banfield J.F."/>
        </authorList>
    </citation>
    <scope>NUCLEOTIDE SEQUENCE [LARGE SCALE GENOMIC DNA]</scope>
</reference>
<sequence length="199" mass="22750">MKSHEFDLEKNLRQKLPYFIPTQAYKDEERALLTHRFLQMRGRKKMLIFNWNLRLATGLMMIILVVTMGFFWLNTHLQSRNTTPSAVSSKASDLTDLSTTKSQGQTALISNSNLATASDFRNEFFKTQGAGDPYLEIGTIPSIYQLVSDTNNNSLLKIENQSNLNLQEFLNHKVQIEGTLEKDADGQMFLQIENIKSLK</sequence>
<keyword evidence="1" id="KW-0472">Membrane</keyword>
<evidence type="ECO:0000313" key="2">
    <source>
        <dbReference type="EMBL" id="PIU68405.1"/>
    </source>
</evidence>
<dbReference type="Proteomes" id="UP000229916">
    <property type="component" value="Unassembled WGS sequence"/>
</dbReference>
<keyword evidence="1" id="KW-0812">Transmembrane</keyword>
<dbReference type="EMBL" id="PEWD01000077">
    <property type="protein sequence ID" value="PIU68405.1"/>
    <property type="molecule type" value="Genomic_DNA"/>
</dbReference>
<gene>
    <name evidence="2" type="ORF">COS81_04035</name>
</gene>
<comment type="caution">
    <text evidence="2">The sequence shown here is derived from an EMBL/GenBank/DDBJ whole genome shotgun (WGS) entry which is preliminary data.</text>
</comment>
<feature type="transmembrane region" description="Helical" evidence="1">
    <location>
        <begin position="51"/>
        <end position="73"/>
    </location>
</feature>
<name>A0A2M7AM09_UNCKA</name>
<keyword evidence="1" id="KW-1133">Transmembrane helix</keyword>
<organism evidence="2 3">
    <name type="scientific">candidate division WWE3 bacterium CG06_land_8_20_14_3_00_42_16</name>
    <dbReference type="NCBI Taxonomy" id="1975083"/>
    <lineage>
        <taxon>Bacteria</taxon>
        <taxon>Katanobacteria</taxon>
    </lineage>
</organism>
<evidence type="ECO:0000313" key="3">
    <source>
        <dbReference type="Proteomes" id="UP000229916"/>
    </source>
</evidence>
<accession>A0A2M7AM09</accession>
<protein>
    <submittedName>
        <fullName evidence="2">Uncharacterized protein</fullName>
    </submittedName>
</protein>
<dbReference type="AlphaFoldDB" id="A0A2M7AM09"/>
<evidence type="ECO:0000256" key="1">
    <source>
        <dbReference type="SAM" id="Phobius"/>
    </source>
</evidence>